<sequence>MSTSSMTTTMAPSLSINASVCNEVADRIWRPPAYNDFPTFRNTVPIRMAHSGVPRGGRSNDVLKVVTGSQEEKQEYVKGLLVSAIIILCFFGAWIILLIVLKCMGRNKVGWLSGRRQPLPSKPKGYSAHPDTIDNDKHHDDEAEMAPITDKLNEQITVALTGNPQEHGITPPDTEVHPDVVADREEVNPTTDNHQNIEKLDVSTSTTPEPIPPRSMDEWNQLYATKMKQEFWLKVAVIVSCLTVIAMAIVMAIKGIQSLRGSLTDGKVSINYAQVLLNKADETLGGLIFFLTSFQSDMQFLLQGANQICPQVQSFLCEDLNNVDTCNTAGVFGQTEAGRKFMETFEQLVRIFYQDWKIVAQLEGWQQDLRRINSATVTAEEQISTFDWVFYVAVVFDVLVGILALVMIVFLVTRKKIPLFLKCIHHWCLFPTFIVFVLFSFIFAIAFLIASMVLSDTCADDPDKRMLAIARHYFRDDVEPYMEEFATFWLSRCNVSPRTIDRDEQSFQDIYAFLIQLRESLAVVNDQLVEVCGTPNPTFLTNAASAVLGYSCVAVAVLWSVKEAFQCSTWMPLYYNTVYNAMCYNGVNGVWSIAATQYLTSFMACIILTCRCVFFDLEVEGEDGDVKDAEGERNDANNSTDVKVLTDGKDST</sequence>
<evidence type="ECO:0000256" key="6">
    <source>
        <dbReference type="ARBA" id="ARBA00022989"/>
    </source>
</evidence>
<dbReference type="GO" id="GO:0034707">
    <property type="term" value="C:chloride channel complex"/>
    <property type="evidence" value="ECO:0007669"/>
    <property type="project" value="UniProtKB-KW"/>
</dbReference>
<evidence type="ECO:0000313" key="16">
    <source>
        <dbReference type="Proteomes" id="UP000693970"/>
    </source>
</evidence>
<evidence type="ECO:0000256" key="3">
    <source>
        <dbReference type="ARBA" id="ARBA00022448"/>
    </source>
</evidence>
<evidence type="ECO:0000256" key="4">
    <source>
        <dbReference type="ARBA" id="ARBA00022475"/>
    </source>
</evidence>
<gene>
    <name evidence="15" type="ORF">IV203_021477</name>
</gene>
<comment type="caution">
    <text evidence="15">The sequence shown here is derived from an EMBL/GenBank/DDBJ whole genome shotgun (WGS) entry which is preliminary data.</text>
</comment>
<dbReference type="PANTHER" id="PTHR12424:SF19">
    <property type="entry name" value="INTEGRASE ZINC-BINDING DOMAIN-CONTAINING PROTEIN"/>
    <property type="match status" value="1"/>
</dbReference>
<evidence type="ECO:0000256" key="2">
    <source>
        <dbReference type="ARBA" id="ARBA00009849"/>
    </source>
</evidence>
<comment type="similarity">
    <text evidence="2">Belongs to the tweety family.</text>
</comment>
<dbReference type="PANTHER" id="PTHR12424">
    <property type="entry name" value="TWEETY-RELATED"/>
    <property type="match status" value="1"/>
</dbReference>
<evidence type="ECO:0000256" key="7">
    <source>
        <dbReference type="ARBA" id="ARBA00023065"/>
    </source>
</evidence>
<accession>A0A9K3KGY8</accession>
<dbReference type="GO" id="GO:0005886">
    <property type="term" value="C:plasma membrane"/>
    <property type="evidence" value="ECO:0007669"/>
    <property type="project" value="UniProtKB-SubCell"/>
</dbReference>
<keyword evidence="6 14" id="KW-1133">Transmembrane helix</keyword>
<evidence type="ECO:0000256" key="12">
    <source>
        <dbReference type="ARBA" id="ARBA00023303"/>
    </source>
</evidence>
<organism evidence="15 16">
    <name type="scientific">Nitzschia inconspicua</name>
    <dbReference type="NCBI Taxonomy" id="303405"/>
    <lineage>
        <taxon>Eukaryota</taxon>
        <taxon>Sar</taxon>
        <taxon>Stramenopiles</taxon>
        <taxon>Ochrophyta</taxon>
        <taxon>Bacillariophyta</taxon>
        <taxon>Bacillariophyceae</taxon>
        <taxon>Bacillariophycidae</taxon>
        <taxon>Bacillariales</taxon>
        <taxon>Bacillariaceae</taxon>
        <taxon>Nitzschia</taxon>
    </lineage>
</organism>
<evidence type="ECO:0000256" key="14">
    <source>
        <dbReference type="SAM" id="Phobius"/>
    </source>
</evidence>
<evidence type="ECO:0000256" key="9">
    <source>
        <dbReference type="ARBA" id="ARBA00023173"/>
    </source>
</evidence>
<comment type="subcellular location">
    <subcellularLocation>
        <location evidence="1">Cell membrane</location>
        <topology evidence="1">Multi-pass membrane protein</topology>
    </subcellularLocation>
</comment>
<evidence type="ECO:0000256" key="1">
    <source>
        <dbReference type="ARBA" id="ARBA00004651"/>
    </source>
</evidence>
<feature type="transmembrane region" description="Helical" evidence="14">
    <location>
        <begin position="388"/>
        <end position="412"/>
    </location>
</feature>
<reference evidence="15" key="1">
    <citation type="journal article" date="2021" name="Sci. Rep.">
        <title>Diploid genomic architecture of Nitzschia inconspicua, an elite biomass production diatom.</title>
        <authorList>
            <person name="Oliver A."/>
            <person name="Podell S."/>
            <person name="Pinowska A."/>
            <person name="Traller J.C."/>
            <person name="Smith S.R."/>
            <person name="McClure R."/>
            <person name="Beliaev A."/>
            <person name="Bohutskyi P."/>
            <person name="Hill E.A."/>
            <person name="Rabines A."/>
            <person name="Zheng H."/>
            <person name="Allen L.Z."/>
            <person name="Kuo A."/>
            <person name="Grigoriev I.V."/>
            <person name="Allen A.E."/>
            <person name="Hazlebeck D."/>
            <person name="Allen E.E."/>
        </authorList>
    </citation>
    <scope>NUCLEOTIDE SEQUENCE</scope>
    <source>
        <strain evidence="15">Hildebrandi</strain>
    </source>
</reference>
<keyword evidence="9" id="KW-0869">Chloride channel</keyword>
<feature type="region of interest" description="Disordered" evidence="13">
    <location>
        <begin position="625"/>
        <end position="652"/>
    </location>
</feature>
<keyword evidence="7" id="KW-0406">Ion transport</keyword>
<reference evidence="15" key="2">
    <citation type="submission" date="2021-04" db="EMBL/GenBank/DDBJ databases">
        <authorList>
            <person name="Podell S."/>
        </authorList>
    </citation>
    <scope>NUCLEOTIDE SEQUENCE</scope>
    <source>
        <strain evidence="15">Hildebrandi</strain>
    </source>
</reference>
<feature type="transmembrane region" description="Helical" evidence="14">
    <location>
        <begin position="80"/>
        <end position="101"/>
    </location>
</feature>
<dbReference type="EMBL" id="JAGRRH010000024">
    <property type="protein sequence ID" value="KAG7343532.1"/>
    <property type="molecule type" value="Genomic_DNA"/>
</dbReference>
<name>A0A9K3KGY8_9STRA</name>
<keyword evidence="11" id="KW-0868">Chloride</keyword>
<proteinExistence type="inferred from homology"/>
<feature type="region of interest" description="Disordered" evidence="13">
    <location>
        <begin position="114"/>
        <end position="138"/>
    </location>
</feature>
<dbReference type="InterPro" id="IPR006990">
    <property type="entry name" value="Tweety"/>
</dbReference>
<evidence type="ECO:0000256" key="13">
    <source>
        <dbReference type="SAM" id="MobiDB-lite"/>
    </source>
</evidence>
<dbReference type="Proteomes" id="UP000693970">
    <property type="component" value="Unassembled WGS sequence"/>
</dbReference>
<dbReference type="OrthoDB" id="46981at2759"/>
<protein>
    <recommendedName>
        <fullName evidence="17">Transmembrane protein</fullName>
    </recommendedName>
</protein>
<keyword evidence="4" id="KW-1003">Cell membrane</keyword>
<evidence type="ECO:0000256" key="10">
    <source>
        <dbReference type="ARBA" id="ARBA00023180"/>
    </source>
</evidence>
<feature type="transmembrane region" description="Helical" evidence="14">
    <location>
        <begin position="433"/>
        <end position="454"/>
    </location>
</feature>
<keyword evidence="5 14" id="KW-0812">Transmembrane</keyword>
<keyword evidence="12" id="KW-0407">Ion channel</keyword>
<evidence type="ECO:0000256" key="8">
    <source>
        <dbReference type="ARBA" id="ARBA00023136"/>
    </source>
</evidence>
<keyword evidence="10" id="KW-0325">Glycoprotein</keyword>
<keyword evidence="8 14" id="KW-0472">Membrane</keyword>
<evidence type="ECO:0008006" key="17">
    <source>
        <dbReference type="Google" id="ProtNLM"/>
    </source>
</evidence>
<keyword evidence="3" id="KW-0813">Transport</keyword>
<keyword evidence="16" id="KW-1185">Reference proteome</keyword>
<dbReference type="GO" id="GO:0005254">
    <property type="term" value="F:chloride channel activity"/>
    <property type="evidence" value="ECO:0007669"/>
    <property type="project" value="UniProtKB-KW"/>
</dbReference>
<feature type="transmembrane region" description="Helical" evidence="14">
    <location>
        <begin position="231"/>
        <end position="253"/>
    </location>
</feature>
<evidence type="ECO:0000256" key="5">
    <source>
        <dbReference type="ARBA" id="ARBA00022692"/>
    </source>
</evidence>
<feature type="compositionally biased region" description="Basic and acidic residues" evidence="13">
    <location>
        <begin position="625"/>
        <end position="635"/>
    </location>
</feature>
<dbReference type="AlphaFoldDB" id="A0A9K3KGY8"/>
<evidence type="ECO:0000313" key="15">
    <source>
        <dbReference type="EMBL" id="KAG7343532.1"/>
    </source>
</evidence>
<evidence type="ECO:0000256" key="11">
    <source>
        <dbReference type="ARBA" id="ARBA00023214"/>
    </source>
</evidence>